<evidence type="ECO:0000256" key="5">
    <source>
        <dbReference type="ARBA" id="ARBA00022777"/>
    </source>
</evidence>
<dbReference type="InterPro" id="IPR036097">
    <property type="entry name" value="HisK_dim/P_sf"/>
</dbReference>
<keyword evidence="7" id="KW-1133">Transmembrane helix</keyword>
<keyword evidence="6" id="KW-0902">Two-component regulatory system</keyword>
<dbReference type="PANTHER" id="PTHR45453:SF1">
    <property type="entry name" value="PHOSPHATE REGULON SENSOR PROTEIN PHOR"/>
    <property type="match status" value="1"/>
</dbReference>
<dbReference type="InterPro" id="IPR036890">
    <property type="entry name" value="HATPase_C_sf"/>
</dbReference>
<accession>A0A4Q6XQK6</accession>
<dbReference type="AlphaFoldDB" id="A0A4Q6XQK6"/>
<sequence>MLYRSFARMTKKIFHTTHRDMALRLLATLCFFILLILQYKLISSSYHIESREIAQKEKDVIKRLYGEAIINDKLYPGGQNVFDNYLDKERLMALEHLYKTDRRMFNDSTRLISNHILKELTAASNMDSVMSAILKSIHLDLENYGYAITLDEISISFDGKNYIDLTIWNDVLLPLRIDGNERYIGPNEVVSNISVSSYMPYSYGVKFTLYGLNHSQKFTVYKKIFPLFLLTAICTLIIATTYILTFRRWQKQKKLNEVTQDFLNSITHEFKTPISSISVSVKNLIRETKPYNNTRVTQSIAVIERQSKRIDQLVDQAIDISMFDPSNVRKEHRNLVEDIENSLHDLRLKYIHHPHVHIKFETDLQQFFSKYDFFYFTTAVNNLMENGIKHNNSTDKEVTVRLIERKANILLEISDNGEGILPEERQYVFHKFYQGRQGKEKGGLGLGLYYVDQMIKIHQWKQEIRLRDTRGTEIRIIIPKNDKKHEG</sequence>
<keyword evidence="4" id="KW-0808">Transferase</keyword>
<dbReference type="CDD" id="cd00075">
    <property type="entry name" value="HATPase"/>
    <property type="match status" value="1"/>
</dbReference>
<dbReference type="PANTHER" id="PTHR45453">
    <property type="entry name" value="PHOSPHATE REGULON SENSOR PROTEIN PHOR"/>
    <property type="match status" value="1"/>
</dbReference>
<keyword evidence="10" id="KW-1185">Reference proteome</keyword>
<dbReference type="Pfam" id="PF02518">
    <property type="entry name" value="HATPase_c"/>
    <property type="match status" value="1"/>
</dbReference>
<dbReference type="GO" id="GO:0016036">
    <property type="term" value="P:cellular response to phosphate starvation"/>
    <property type="evidence" value="ECO:0007669"/>
    <property type="project" value="TreeGrafter"/>
</dbReference>
<dbReference type="InterPro" id="IPR003661">
    <property type="entry name" value="HisK_dim/P_dom"/>
</dbReference>
<organism evidence="9 10">
    <name type="scientific">Sphingobacterium corticibacterium</name>
    <dbReference type="NCBI Taxonomy" id="2484746"/>
    <lineage>
        <taxon>Bacteria</taxon>
        <taxon>Pseudomonadati</taxon>
        <taxon>Bacteroidota</taxon>
        <taxon>Sphingobacteriia</taxon>
        <taxon>Sphingobacteriales</taxon>
        <taxon>Sphingobacteriaceae</taxon>
        <taxon>Sphingobacterium</taxon>
    </lineage>
</organism>
<evidence type="ECO:0000256" key="6">
    <source>
        <dbReference type="ARBA" id="ARBA00023012"/>
    </source>
</evidence>
<reference evidence="9 10" key="1">
    <citation type="submission" date="2019-02" db="EMBL/GenBank/DDBJ databases">
        <authorList>
            <person name="Li Y."/>
        </authorList>
    </citation>
    <scope>NUCLEOTIDE SEQUENCE [LARGE SCALE GENOMIC DNA]</scope>
    <source>
        <strain evidence="9 10">30C10-4-7</strain>
    </source>
</reference>
<evidence type="ECO:0000259" key="8">
    <source>
        <dbReference type="PROSITE" id="PS50109"/>
    </source>
</evidence>
<evidence type="ECO:0000256" key="3">
    <source>
        <dbReference type="ARBA" id="ARBA00022553"/>
    </source>
</evidence>
<evidence type="ECO:0000256" key="1">
    <source>
        <dbReference type="ARBA" id="ARBA00000085"/>
    </source>
</evidence>
<feature type="domain" description="Histidine kinase" evidence="8">
    <location>
        <begin position="265"/>
        <end position="482"/>
    </location>
</feature>
<evidence type="ECO:0000256" key="7">
    <source>
        <dbReference type="SAM" id="Phobius"/>
    </source>
</evidence>
<keyword evidence="3" id="KW-0597">Phosphoprotein</keyword>
<dbReference type="Pfam" id="PF00512">
    <property type="entry name" value="HisKA"/>
    <property type="match status" value="1"/>
</dbReference>
<dbReference type="InterPro" id="IPR004358">
    <property type="entry name" value="Sig_transdc_His_kin-like_C"/>
</dbReference>
<evidence type="ECO:0000313" key="10">
    <source>
        <dbReference type="Proteomes" id="UP000292855"/>
    </source>
</evidence>
<evidence type="ECO:0000256" key="2">
    <source>
        <dbReference type="ARBA" id="ARBA00012438"/>
    </source>
</evidence>
<dbReference type="InterPro" id="IPR050351">
    <property type="entry name" value="BphY/WalK/GraS-like"/>
</dbReference>
<evidence type="ECO:0000256" key="4">
    <source>
        <dbReference type="ARBA" id="ARBA00022679"/>
    </source>
</evidence>
<dbReference type="PROSITE" id="PS50109">
    <property type="entry name" value="HIS_KIN"/>
    <property type="match status" value="1"/>
</dbReference>
<dbReference type="GO" id="GO:0000155">
    <property type="term" value="F:phosphorelay sensor kinase activity"/>
    <property type="evidence" value="ECO:0007669"/>
    <property type="project" value="InterPro"/>
</dbReference>
<dbReference type="EMBL" id="SGIT01000004">
    <property type="protein sequence ID" value="RZF58466.1"/>
    <property type="molecule type" value="Genomic_DNA"/>
</dbReference>
<dbReference type="GO" id="GO:0004721">
    <property type="term" value="F:phosphoprotein phosphatase activity"/>
    <property type="evidence" value="ECO:0007669"/>
    <property type="project" value="TreeGrafter"/>
</dbReference>
<comment type="caution">
    <text evidence="9">The sequence shown here is derived from an EMBL/GenBank/DDBJ whole genome shotgun (WGS) entry which is preliminary data.</text>
</comment>
<evidence type="ECO:0000313" key="9">
    <source>
        <dbReference type="EMBL" id="RZF58466.1"/>
    </source>
</evidence>
<protein>
    <recommendedName>
        <fullName evidence="2">histidine kinase</fullName>
        <ecNumber evidence="2">2.7.13.3</ecNumber>
    </recommendedName>
</protein>
<feature type="transmembrane region" description="Helical" evidence="7">
    <location>
        <begin position="21"/>
        <end position="41"/>
    </location>
</feature>
<feature type="transmembrane region" description="Helical" evidence="7">
    <location>
        <begin position="224"/>
        <end position="244"/>
    </location>
</feature>
<dbReference type="Gene3D" id="3.30.565.10">
    <property type="entry name" value="Histidine kinase-like ATPase, C-terminal domain"/>
    <property type="match status" value="1"/>
</dbReference>
<dbReference type="GO" id="GO:0005886">
    <property type="term" value="C:plasma membrane"/>
    <property type="evidence" value="ECO:0007669"/>
    <property type="project" value="TreeGrafter"/>
</dbReference>
<dbReference type="SUPFAM" id="SSF47384">
    <property type="entry name" value="Homodimeric domain of signal transducing histidine kinase"/>
    <property type="match status" value="1"/>
</dbReference>
<dbReference type="Gene3D" id="1.10.287.130">
    <property type="match status" value="1"/>
</dbReference>
<dbReference type="EC" id="2.7.13.3" evidence="2"/>
<keyword evidence="5 9" id="KW-0418">Kinase</keyword>
<name>A0A4Q6XQK6_9SPHI</name>
<dbReference type="InterPro" id="IPR005467">
    <property type="entry name" value="His_kinase_dom"/>
</dbReference>
<dbReference type="CDD" id="cd00082">
    <property type="entry name" value="HisKA"/>
    <property type="match status" value="1"/>
</dbReference>
<dbReference type="SMART" id="SM00387">
    <property type="entry name" value="HATPase_c"/>
    <property type="match status" value="1"/>
</dbReference>
<dbReference type="InterPro" id="IPR003594">
    <property type="entry name" value="HATPase_dom"/>
</dbReference>
<keyword evidence="7" id="KW-0472">Membrane</keyword>
<dbReference type="OrthoDB" id="921707at2"/>
<keyword evidence="7" id="KW-0812">Transmembrane</keyword>
<proteinExistence type="predicted"/>
<dbReference type="SUPFAM" id="SSF55874">
    <property type="entry name" value="ATPase domain of HSP90 chaperone/DNA topoisomerase II/histidine kinase"/>
    <property type="match status" value="1"/>
</dbReference>
<gene>
    <name evidence="9" type="ORF">EWE74_17835</name>
</gene>
<dbReference type="SMART" id="SM00388">
    <property type="entry name" value="HisKA"/>
    <property type="match status" value="1"/>
</dbReference>
<dbReference type="PRINTS" id="PR00344">
    <property type="entry name" value="BCTRLSENSOR"/>
</dbReference>
<comment type="catalytic activity">
    <reaction evidence="1">
        <text>ATP + protein L-histidine = ADP + protein N-phospho-L-histidine.</text>
        <dbReference type="EC" id="2.7.13.3"/>
    </reaction>
</comment>
<dbReference type="Proteomes" id="UP000292855">
    <property type="component" value="Unassembled WGS sequence"/>
</dbReference>